<proteinExistence type="predicted"/>
<evidence type="ECO:0000313" key="1">
    <source>
        <dbReference type="EMBL" id="MPN37993.1"/>
    </source>
</evidence>
<organism evidence="1">
    <name type="scientific">bioreactor metagenome</name>
    <dbReference type="NCBI Taxonomy" id="1076179"/>
    <lineage>
        <taxon>unclassified sequences</taxon>
        <taxon>metagenomes</taxon>
        <taxon>ecological metagenomes</taxon>
    </lineage>
</organism>
<comment type="caution">
    <text evidence="1">The sequence shown here is derived from an EMBL/GenBank/DDBJ whole genome shotgun (WGS) entry which is preliminary data.</text>
</comment>
<dbReference type="AlphaFoldDB" id="A0A645HRJ5"/>
<reference evidence="1" key="1">
    <citation type="submission" date="2019-08" db="EMBL/GenBank/DDBJ databases">
        <authorList>
            <person name="Kucharzyk K."/>
            <person name="Murdoch R.W."/>
            <person name="Higgins S."/>
            <person name="Loffler F."/>
        </authorList>
    </citation>
    <scope>NUCLEOTIDE SEQUENCE</scope>
</reference>
<protein>
    <submittedName>
        <fullName evidence="1">Uncharacterized protein</fullName>
    </submittedName>
</protein>
<name>A0A645HRJ5_9ZZZZ</name>
<accession>A0A645HRJ5</accession>
<dbReference type="EMBL" id="VSSQ01092954">
    <property type="protein sequence ID" value="MPN37993.1"/>
    <property type="molecule type" value="Genomic_DNA"/>
</dbReference>
<gene>
    <name evidence="1" type="ORF">SDC9_185515</name>
</gene>
<sequence>MLRINRSFKPGELQCVGGLLNRQVIRSDRRLEKRGFGIHQFGEVVEFFRCKAVKGYFDGQAVAEIRLVCAAFGSSRQIIVFFGDCLEAVQTAKVSDQLPVVLAHDRASLVDVVAATLVGECRCSEVIGRGVKFMADGCDQ</sequence>